<sequence length="154" mass="17490">MDKIKGFRLGRRFFKWCINRRRPTSSYHRLQTPISVFRKWVHSLKSGAKGLCSAKGNSGYIRVGQEPVVEELKLPKGHLAVYVGDKEDDTSRVLVPVMYFNHPLFGQLLSEAEKVYGFNHSGGIQIPCPKSELENIQMKIAAVSGDGSRRRKWS</sequence>
<accession>A0ABD3S131</accession>
<comment type="caution">
    <text evidence="2">The sequence shown here is derived from an EMBL/GenBank/DDBJ whole genome shotgun (WGS) entry which is preliminary data.</text>
</comment>
<dbReference type="EMBL" id="JBJXBP010000007">
    <property type="protein sequence ID" value="KAL3818190.1"/>
    <property type="molecule type" value="Genomic_DNA"/>
</dbReference>
<dbReference type="InterPro" id="IPR003676">
    <property type="entry name" value="SAUR_fam"/>
</dbReference>
<dbReference type="Proteomes" id="UP001634393">
    <property type="component" value="Unassembled WGS sequence"/>
</dbReference>
<dbReference type="PANTHER" id="PTHR31374">
    <property type="entry name" value="AUXIN-INDUCED PROTEIN-LIKE-RELATED"/>
    <property type="match status" value="1"/>
</dbReference>
<keyword evidence="3" id="KW-1185">Reference proteome</keyword>
<comment type="similarity">
    <text evidence="1">Belongs to the ARG7 family.</text>
</comment>
<dbReference type="PANTHER" id="PTHR31374:SF201">
    <property type="entry name" value="SAUR-LIKE AUXIN-RESPONSIVE PROTEIN FAMILY"/>
    <property type="match status" value="1"/>
</dbReference>
<evidence type="ECO:0008006" key="4">
    <source>
        <dbReference type="Google" id="ProtNLM"/>
    </source>
</evidence>
<gene>
    <name evidence="2" type="ORF">ACJIZ3_004095</name>
</gene>
<organism evidence="2 3">
    <name type="scientific">Penstemon smallii</name>
    <dbReference type="NCBI Taxonomy" id="265156"/>
    <lineage>
        <taxon>Eukaryota</taxon>
        <taxon>Viridiplantae</taxon>
        <taxon>Streptophyta</taxon>
        <taxon>Embryophyta</taxon>
        <taxon>Tracheophyta</taxon>
        <taxon>Spermatophyta</taxon>
        <taxon>Magnoliopsida</taxon>
        <taxon>eudicotyledons</taxon>
        <taxon>Gunneridae</taxon>
        <taxon>Pentapetalae</taxon>
        <taxon>asterids</taxon>
        <taxon>lamiids</taxon>
        <taxon>Lamiales</taxon>
        <taxon>Plantaginaceae</taxon>
        <taxon>Cheloneae</taxon>
        <taxon>Penstemon</taxon>
    </lineage>
</organism>
<dbReference type="Pfam" id="PF02519">
    <property type="entry name" value="Auxin_inducible"/>
    <property type="match status" value="1"/>
</dbReference>
<name>A0ABD3S131_9LAMI</name>
<dbReference type="AlphaFoldDB" id="A0ABD3S131"/>
<reference evidence="2 3" key="1">
    <citation type="submission" date="2024-12" db="EMBL/GenBank/DDBJ databases">
        <title>The unique morphological basis and parallel evolutionary history of personate flowers in Penstemon.</title>
        <authorList>
            <person name="Depatie T.H."/>
            <person name="Wessinger C.A."/>
        </authorList>
    </citation>
    <scope>NUCLEOTIDE SEQUENCE [LARGE SCALE GENOMIC DNA]</scope>
    <source>
        <strain evidence="2">WTNN_2</strain>
        <tissue evidence="2">Leaf</tissue>
    </source>
</reference>
<evidence type="ECO:0000313" key="3">
    <source>
        <dbReference type="Proteomes" id="UP001634393"/>
    </source>
</evidence>
<evidence type="ECO:0000256" key="1">
    <source>
        <dbReference type="ARBA" id="ARBA00006974"/>
    </source>
</evidence>
<evidence type="ECO:0000313" key="2">
    <source>
        <dbReference type="EMBL" id="KAL3818190.1"/>
    </source>
</evidence>
<protein>
    <recommendedName>
        <fullName evidence="4">Auxin-responsive protein SAUR36-like</fullName>
    </recommendedName>
</protein>
<proteinExistence type="inferred from homology"/>